<feature type="domain" description="GP-PDE" evidence="1">
    <location>
        <begin position="9"/>
        <end position="251"/>
    </location>
</feature>
<sequence>MILDPSFLETPLAHRALHDVDDGRPENSRAAIRAAIAAGYGMEIDLQLAACGTAMVFHDYDLRRLTEASGPIRQRSAAELEALPLKGGDGEGIPTFAEVLELVGGRVPLLVEIKDQDGRMGPKVGLLEHAAATALEGYDGPVAVMSFNPSSVAAMQQLSPGIARGLTTSAFRPDDWPTLPESVRARLRAIPDVDATEAAFVSHEAADLGSPRIAELKAQGLPILCWTIRSPMDEARARAVADTVTFEGYRP</sequence>
<dbReference type="GO" id="GO:0008081">
    <property type="term" value="F:phosphoric diester hydrolase activity"/>
    <property type="evidence" value="ECO:0007669"/>
    <property type="project" value="InterPro"/>
</dbReference>
<dbReference type="GO" id="GO:0006629">
    <property type="term" value="P:lipid metabolic process"/>
    <property type="evidence" value="ECO:0007669"/>
    <property type="project" value="InterPro"/>
</dbReference>
<accession>W4HIY3</accession>
<dbReference type="AlphaFoldDB" id="W4HIY3"/>
<dbReference type="Pfam" id="PF03009">
    <property type="entry name" value="GDPD"/>
    <property type="match status" value="1"/>
</dbReference>
<dbReference type="PATRIC" id="fig|1317118.6.peg.2774"/>
<dbReference type="eggNOG" id="COG0584">
    <property type="taxonomic scope" value="Bacteria"/>
</dbReference>
<dbReference type="SUPFAM" id="SSF51695">
    <property type="entry name" value="PLC-like phosphodiesterases"/>
    <property type="match status" value="1"/>
</dbReference>
<dbReference type="EMBL" id="AQQW01000008">
    <property type="protein sequence ID" value="ETW12111.1"/>
    <property type="molecule type" value="Genomic_DNA"/>
</dbReference>
<evidence type="ECO:0000313" key="3">
    <source>
        <dbReference type="Proteomes" id="UP000019063"/>
    </source>
</evidence>
<dbReference type="STRING" id="1379903.ATO8_13487"/>
<dbReference type="PROSITE" id="PS51704">
    <property type="entry name" value="GP_PDE"/>
    <property type="match status" value="1"/>
</dbReference>
<evidence type="ECO:0000313" key="2">
    <source>
        <dbReference type="EMBL" id="ETW12111.1"/>
    </source>
</evidence>
<keyword evidence="3" id="KW-1185">Reference proteome</keyword>
<dbReference type="InterPro" id="IPR017946">
    <property type="entry name" value="PLC-like_Pdiesterase_TIM-brl"/>
</dbReference>
<reference evidence="2 3" key="1">
    <citation type="journal article" date="2014" name="Antonie Van Leeuwenhoek">
        <title>Roseivivax atlanticus sp. nov., isolated from surface seawater of the Atlantic Ocean.</title>
        <authorList>
            <person name="Li G."/>
            <person name="Lai Q."/>
            <person name="Liu X."/>
            <person name="Sun F."/>
            <person name="Shao Z."/>
        </authorList>
    </citation>
    <scope>NUCLEOTIDE SEQUENCE [LARGE SCALE GENOMIC DNA]</scope>
    <source>
        <strain evidence="2 3">22II-s10s</strain>
    </source>
</reference>
<organism evidence="2 3">
    <name type="scientific">Roseivivax marinus</name>
    <dbReference type="NCBI Taxonomy" id="1379903"/>
    <lineage>
        <taxon>Bacteria</taxon>
        <taxon>Pseudomonadati</taxon>
        <taxon>Pseudomonadota</taxon>
        <taxon>Alphaproteobacteria</taxon>
        <taxon>Rhodobacterales</taxon>
        <taxon>Roseobacteraceae</taxon>
        <taxon>Roseivivax</taxon>
    </lineage>
</organism>
<dbReference type="PANTHER" id="PTHR46211:SF1">
    <property type="entry name" value="GLYCEROPHOSPHODIESTER PHOSPHODIESTERASE, CYTOPLASMIC"/>
    <property type="match status" value="1"/>
</dbReference>
<gene>
    <name evidence="2" type="ORF">ATO8_13487</name>
</gene>
<name>W4HIY3_9RHOB</name>
<protein>
    <submittedName>
        <fullName evidence="2">Glycerophosphoryl diester phosphodiesterase</fullName>
    </submittedName>
</protein>
<dbReference type="PANTHER" id="PTHR46211">
    <property type="entry name" value="GLYCEROPHOSPHORYL DIESTER PHOSPHODIESTERASE"/>
    <property type="match status" value="1"/>
</dbReference>
<proteinExistence type="predicted"/>
<dbReference type="Proteomes" id="UP000019063">
    <property type="component" value="Unassembled WGS sequence"/>
</dbReference>
<comment type="caution">
    <text evidence="2">The sequence shown here is derived from an EMBL/GenBank/DDBJ whole genome shotgun (WGS) entry which is preliminary data.</text>
</comment>
<evidence type="ECO:0000259" key="1">
    <source>
        <dbReference type="PROSITE" id="PS51704"/>
    </source>
</evidence>
<dbReference type="Gene3D" id="3.20.20.190">
    <property type="entry name" value="Phosphatidylinositol (PI) phosphodiesterase"/>
    <property type="match status" value="1"/>
</dbReference>
<dbReference type="InterPro" id="IPR030395">
    <property type="entry name" value="GP_PDE_dom"/>
</dbReference>
<dbReference type="RefSeq" id="WP_043845097.1">
    <property type="nucleotide sequence ID" value="NZ_AQQW01000008.1"/>
</dbReference>